<evidence type="ECO:0000256" key="3">
    <source>
        <dbReference type="SAM" id="MobiDB-lite"/>
    </source>
</evidence>
<dbReference type="RefSeq" id="WP_382041867.1">
    <property type="nucleotide sequence ID" value="NZ_JBHSKJ010000008.1"/>
</dbReference>
<keyword evidence="1" id="KW-0808">Transferase</keyword>
<proteinExistence type="predicted"/>
<name>A0ABW0A0S6_9ACTN</name>
<keyword evidence="6" id="KW-1185">Reference proteome</keyword>
<evidence type="ECO:0000256" key="1">
    <source>
        <dbReference type="ARBA" id="ARBA00022679"/>
    </source>
</evidence>
<gene>
    <name evidence="5" type="ORF">ACFPP6_15505</name>
</gene>
<evidence type="ECO:0000313" key="5">
    <source>
        <dbReference type="EMBL" id="MFC5146070.1"/>
    </source>
</evidence>
<dbReference type="Proteomes" id="UP001596222">
    <property type="component" value="Unassembled WGS sequence"/>
</dbReference>
<dbReference type="InterPro" id="IPR000182">
    <property type="entry name" value="GNAT_dom"/>
</dbReference>
<organism evidence="5 6">
    <name type="scientific">Streptomyces aureoversilis</name>
    <dbReference type="NCBI Taxonomy" id="67277"/>
    <lineage>
        <taxon>Bacteria</taxon>
        <taxon>Bacillati</taxon>
        <taxon>Actinomycetota</taxon>
        <taxon>Actinomycetes</taxon>
        <taxon>Kitasatosporales</taxon>
        <taxon>Streptomycetaceae</taxon>
        <taxon>Streptomyces</taxon>
    </lineage>
</organism>
<keyword evidence="2" id="KW-0012">Acyltransferase</keyword>
<feature type="region of interest" description="Disordered" evidence="3">
    <location>
        <begin position="370"/>
        <end position="407"/>
    </location>
</feature>
<sequence length="407" mass="43564">MSELLRSGVERSNDARVGGERVRNEHVGVERVSAERLGAAPSEEEIDAWHSVVTAAHAHDLPAGVPGPGRVETAGQLRIPASRSRIVRLVVPLPGGGPGYAGVALLRLFEDDLNRTTALIGRLAVRPDQRRRGIGTLLWQEIQAVLEREQRQSVSAEVEIGGEGEQFARNRGFTCGLQLVLYVQRVADEVADESVGDDAGPQLPDGYRFVEWKGAVPAEHAAAFAGVRNAMADAPMGELDQEPMRWDAESITAAQSAYGERGGALFTVVVEAPDGTYAALTEVGRRSPGDVRAQQYETAVAPAHRGLGLGRAVKLRMLRLLREQEPPVREIATHVADDNGPMRAVNKMLGYRPERSVGIFQARVPGAVLEALRDGQDGGGGRNGRDGRDGQDGRDGAGGSPGEPAEW</sequence>
<dbReference type="PANTHER" id="PTHR43877">
    <property type="entry name" value="AMINOALKYLPHOSPHONATE N-ACETYLTRANSFERASE-RELATED-RELATED"/>
    <property type="match status" value="1"/>
</dbReference>
<feature type="region of interest" description="Disordered" evidence="3">
    <location>
        <begin position="1"/>
        <end position="22"/>
    </location>
</feature>
<dbReference type="InterPro" id="IPR050832">
    <property type="entry name" value="Bact_Acetyltransf"/>
</dbReference>
<dbReference type="CDD" id="cd04301">
    <property type="entry name" value="NAT_SF"/>
    <property type="match status" value="1"/>
</dbReference>
<dbReference type="EMBL" id="JBHSKJ010000008">
    <property type="protein sequence ID" value="MFC5146070.1"/>
    <property type="molecule type" value="Genomic_DNA"/>
</dbReference>
<dbReference type="Pfam" id="PF00583">
    <property type="entry name" value="Acetyltransf_1"/>
    <property type="match status" value="1"/>
</dbReference>
<accession>A0ABW0A0S6</accession>
<dbReference type="PROSITE" id="PS51186">
    <property type="entry name" value="GNAT"/>
    <property type="match status" value="1"/>
</dbReference>
<reference evidence="6" key="1">
    <citation type="journal article" date="2019" name="Int. J. Syst. Evol. Microbiol.">
        <title>The Global Catalogue of Microorganisms (GCM) 10K type strain sequencing project: providing services to taxonomists for standard genome sequencing and annotation.</title>
        <authorList>
            <consortium name="The Broad Institute Genomics Platform"/>
            <consortium name="The Broad Institute Genome Sequencing Center for Infectious Disease"/>
            <person name="Wu L."/>
            <person name="Ma J."/>
        </authorList>
    </citation>
    <scope>NUCLEOTIDE SEQUENCE [LARGE SCALE GENOMIC DNA]</scope>
    <source>
        <strain evidence="6">CGMCC 4.1641</strain>
    </source>
</reference>
<protein>
    <submittedName>
        <fullName evidence="5">GNAT family N-acetyltransferase</fullName>
    </submittedName>
</protein>
<evidence type="ECO:0000259" key="4">
    <source>
        <dbReference type="PROSITE" id="PS51186"/>
    </source>
</evidence>
<dbReference type="InterPro" id="IPR016181">
    <property type="entry name" value="Acyl_CoA_acyltransferase"/>
</dbReference>
<evidence type="ECO:0000256" key="2">
    <source>
        <dbReference type="ARBA" id="ARBA00023315"/>
    </source>
</evidence>
<evidence type="ECO:0000313" key="6">
    <source>
        <dbReference type="Proteomes" id="UP001596222"/>
    </source>
</evidence>
<feature type="domain" description="N-acetyltransferase" evidence="4">
    <location>
        <begin position="225"/>
        <end position="375"/>
    </location>
</feature>
<dbReference type="SUPFAM" id="SSF55729">
    <property type="entry name" value="Acyl-CoA N-acyltransferases (Nat)"/>
    <property type="match status" value="2"/>
</dbReference>
<feature type="compositionally biased region" description="Basic and acidic residues" evidence="3">
    <location>
        <begin position="8"/>
        <end position="22"/>
    </location>
</feature>
<comment type="caution">
    <text evidence="5">The sequence shown here is derived from an EMBL/GenBank/DDBJ whole genome shotgun (WGS) entry which is preliminary data.</text>
</comment>
<dbReference type="Gene3D" id="3.40.630.30">
    <property type="match status" value="1"/>
</dbReference>
<feature type="compositionally biased region" description="Basic and acidic residues" evidence="3">
    <location>
        <begin position="383"/>
        <end position="395"/>
    </location>
</feature>